<accession>A0ABS8WVY5</accession>
<organism evidence="2 3">
    <name type="scientific">Datura stramonium</name>
    <name type="common">Jimsonweed</name>
    <name type="synonym">Common thornapple</name>
    <dbReference type="NCBI Taxonomy" id="4076"/>
    <lineage>
        <taxon>Eukaryota</taxon>
        <taxon>Viridiplantae</taxon>
        <taxon>Streptophyta</taxon>
        <taxon>Embryophyta</taxon>
        <taxon>Tracheophyta</taxon>
        <taxon>Spermatophyta</taxon>
        <taxon>Magnoliopsida</taxon>
        <taxon>eudicotyledons</taxon>
        <taxon>Gunneridae</taxon>
        <taxon>Pentapetalae</taxon>
        <taxon>asterids</taxon>
        <taxon>lamiids</taxon>
        <taxon>Solanales</taxon>
        <taxon>Solanaceae</taxon>
        <taxon>Solanoideae</taxon>
        <taxon>Datureae</taxon>
        <taxon>Datura</taxon>
    </lineage>
</organism>
<protein>
    <submittedName>
        <fullName evidence="2">Uncharacterized protein</fullName>
    </submittedName>
</protein>
<feature type="non-terminal residue" evidence="2">
    <location>
        <position position="78"/>
    </location>
</feature>
<feature type="coiled-coil region" evidence="1">
    <location>
        <begin position="13"/>
        <end position="40"/>
    </location>
</feature>
<proteinExistence type="predicted"/>
<name>A0ABS8WVY5_DATST</name>
<dbReference type="EMBL" id="JACEIK010012474">
    <property type="protein sequence ID" value="MCE3216150.1"/>
    <property type="molecule type" value="Genomic_DNA"/>
</dbReference>
<keyword evidence="3" id="KW-1185">Reference proteome</keyword>
<comment type="caution">
    <text evidence="2">The sequence shown here is derived from an EMBL/GenBank/DDBJ whole genome shotgun (WGS) entry which is preliminary data.</text>
</comment>
<keyword evidence="1" id="KW-0175">Coiled coil</keyword>
<gene>
    <name evidence="2" type="ORF">HAX54_005117</name>
</gene>
<dbReference type="Proteomes" id="UP000823775">
    <property type="component" value="Unassembled WGS sequence"/>
</dbReference>
<evidence type="ECO:0000256" key="1">
    <source>
        <dbReference type="SAM" id="Coils"/>
    </source>
</evidence>
<sequence>MERGSAMVSGEIEKSLLEKINKMEEEIAMTRRRIEQVDQNKEALLVKTEEFDQQIDWVKRRIARIDLEIVAVTPRLGG</sequence>
<evidence type="ECO:0000313" key="2">
    <source>
        <dbReference type="EMBL" id="MCE3216150.1"/>
    </source>
</evidence>
<evidence type="ECO:0000313" key="3">
    <source>
        <dbReference type="Proteomes" id="UP000823775"/>
    </source>
</evidence>
<reference evidence="2 3" key="1">
    <citation type="journal article" date="2021" name="BMC Genomics">
        <title>Datura genome reveals duplications of psychoactive alkaloid biosynthetic genes and high mutation rate following tissue culture.</title>
        <authorList>
            <person name="Rajewski A."/>
            <person name="Carter-House D."/>
            <person name="Stajich J."/>
            <person name="Litt A."/>
        </authorList>
    </citation>
    <scope>NUCLEOTIDE SEQUENCE [LARGE SCALE GENOMIC DNA]</scope>
    <source>
        <strain evidence="2">AR-01</strain>
    </source>
</reference>